<dbReference type="Proteomes" id="UP000828941">
    <property type="component" value="Chromosome 7"/>
</dbReference>
<reference evidence="1 2" key="1">
    <citation type="journal article" date="2022" name="DNA Res.">
        <title>Chromosomal-level genome assembly of the orchid tree Bauhinia variegata (Leguminosae; Cercidoideae) supports the allotetraploid origin hypothesis of Bauhinia.</title>
        <authorList>
            <person name="Zhong Y."/>
            <person name="Chen Y."/>
            <person name="Zheng D."/>
            <person name="Pang J."/>
            <person name="Liu Y."/>
            <person name="Luo S."/>
            <person name="Meng S."/>
            <person name="Qian L."/>
            <person name="Wei D."/>
            <person name="Dai S."/>
            <person name="Zhou R."/>
        </authorList>
    </citation>
    <scope>NUCLEOTIDE SEQUENCE [LARGE SCALE GENOMIC DNA]</scope>
    <source>
        <strain evidence="1">BV-YZ2020</strain>
    </source>
</reference>
<protein>
    <submittedName>
        <fullName evidence="1">Uncharacterized protein</fullName>
    </submittedName>
</protein>
<sequence length="256" mass="28555">MLGVCSQDGQFIYIFPSWEGSAADGRVLRDAISRLNGLKVSQGQYYLVDAGYTNSAVFIDMESKASSRGGKDVWLPKEDAALVERLVELKITNKYVGDNGIKPDKATGKDAQGADNVNEEANHVNFEEGLDNVGKHQFAYDYENDDTLSKEPNTPRSRSSSGSRKKRKSDGAIDVLRDEIVTIEQSFQHATKKLCRVVHQLAHDAIIDERKEKLFEDLLKVQGLTLNEIYDTHMKLAQDSNLLVVFPTIPESFKAD</sequence>
<dbReference type="EMBL" id="CM039432">
    <property type="protein sequence ID" value="KAI4332132.1"/>
    <property type="molecule type" value="Genomic_DNA"/>
</dbReference>
<gene>
    <name evidence="1" type="ORF">L6164_017066</name>
</gene>
<organism evidence="1 2">
    <name type="scientific">Bauhinia variegata</name>
    <name type="common">Purple orchid tree</name>
    <name type="synonym">Phanera variegata</name>
    <dbReference type="NCBI Taxonomy" id="167791"/>
    <lineage>
        <taxon>Eukaryota</taxon>
        <taxon>Viridiplantae</taxon>
        <taxon>Streptophyta</taxon>
        <taxon>Embryophyta</taxon>
        <taxon>Tracheophyta</taxon>
        <taxon>Spermatophyta</taxon>
        <taxon>Magnoliopsida</taxon>
        <taxon>eudicotyledons</taxon>
        <taxon>Gunneridae</taxon>
        <taxon>Pentapetalae</taxon>
        <taxon>rosids</taxon>
        <taxon>fabids</taxon>
        <taxon>Fabales</taxon>
        <taxon>Fabaceae</taxon>
        <taxon>Cercidoideae</taxon>
        <taxon>Cercideae</taxon>
        <taxon>Bauhiniinae</taxon>
        <taxon>Bauhinia</taxon>
    </lineage>
</organism>
<keyword evidence="2" id="KW-1185">Reference proteome</keyword>
<evidence type="ECO:0000313" key="2">
    <source>
        <dbReference type="Proteomes" id="UP000828941"/>
    </source>
</evidence>
<accession>A0ACB9N896</accession>
<name>A0ACB9N896_BAUVA</name>
<proteinExistence type="predicted"/>
<comment type="caution">
    <text evidence="1">The sequence shown here is derived from an EMBL/GenBank/DDBJ whole genome shotgun (WGS) entry which is preliminary data.</text>
</comment>
<evidence type="ECO:0000313" key="1">
    <source>
        <dbReference type="EMBL" id="KAI4332132.1"/>
    </source>
</evidence>